<dbReference type="RefSeq" id="WP_074604733.1">
    <property type="nucleotide sequence ID" value="NZ_FNGY01000001.1"/>
</dbReference>
<reference evidence="3" key="1">
    <citation type="submission" date="2016-10" db="EMBL/GenBank/DDBJ databases">
        <authorList>
            <person name="Varghese N."/>
            <person name="Submissions S."/>
        </authorList>
    </citation>
    <scope>NUCLEOTIDE SEQUENCE [LARGE SCALE GENOMIC DNA]</scope>
    <source>
        <strain evidence="3">DSM 19110</strain>
    </source>
</reference>
<protein>
    <recommendedName>
        <fullName evidence="4">Lipoprotein</fullName>
    </recommendedName>
</protein>
<name>A0A1G9L2F8_9SPHI</name>
<evidence type="ECO:0008006" key="4">
    <source>
        <dbReference type="Google" id="ProtNLM"/>
    </source>
</evidence>
<feature type="signal peptide" evidence="1">
    <location>
        <begin position="1"/>
        <end position="19"/>
    </location>
</feature>
<sequence length="209" mass="23008">MKFRGILPLLFTVIGLASACKNKTSTTDSNPPKADRTEMDIVVADTVKPVPVESPVSDTSNESSSKVLDSIDFKKYQTEAPVSSGKAAIDWQSYPEAKTFKTRITEGYKNEAVDFAGHYVSVVFGCGAGCVLGFMVDVRDGKIYALPLGEENSCFFMEDAALMVPDSRLFISAVCKEAAESEKRYYKAYLWDEEQKSFGKIAESEFVKP</sequence>
<keyword evidence="3" id="KW-1185">Reference proteome</keyword>
<gene>
    <name evidence="2" type="ORF">SAMN05421820_101735</name>
</gene>
<dbReference type="EMBL" id="FNGY01000001">
    <property type="protein sequence ID" value="SDL55943.1"/>
    <property type="molecule type" value="Genomic_DNA"/>
</dbReference>
<feature type="chain" id="PRO_5010186902" description="Lipoprotein" evidence="1">
    <location>
        <begin position="20"/>
        <end position="209"/>
    </location>
</feature>
<organism evidence="2 3">
    <name type="scientific">Pedobacter steynii</name>
    <dbReference type="NCBI Taxonomy" id="430522"/>
    <lineage>
        <taxon>Bacteria</taxon>
        <taxon>Pseudomonadati</taxon>
        <taxon>Bacteroidota</taxon>
        <taxon>Sphingobacteriia</taxon>
        <taxon>Sphingobacteriales</taxon>
        <taxon>Sphingobacteriaceae</taxon>
        <taxon>Pedobacter</taxon>
    </lineage>
</organism>
<evidence type="ECO:0000256" key="1">
    <source>
        <dbReference type="SAM" id="SignalP"/>
    </source>
</evidence>
<accession>A0A1G9L2F8</accession>
<dbReference type="OrthoDB" id="8757135at2"/>
<dbReference type="PROSITE" id="PS51257">
    <property type="entry name" value="PROKAR_LIPOPROTEIN"/>
    <property type="match status" value="1"/>
</dbReference>
<evidence type="ECO:0000313" key="3">
    <source>
        <dbReference type="Proteomes" id="UP000183200"/>
    </source>
</evidence>
<keyword evidence="1" id="KW-0732">Signal</keyword>
<dbReference type="Proteomes" id="UP000183200">
    <property type="component" value="Unassembled WGS sequence"/>
</dbReference>
<dbReference type="AlphaFoldDB" id="A0A1G9L2F8"/>
<proteinExistence type="predicted"/>
<evidence type="ECO:0000313" key="2">
    <source>
        <dbReference type="EMBL" id="SDL55943.1"/>
    </source>
</evidence>